<evidence type="ECO:0000313" key="3">
    <source>
        <dbReference type="EMBL" id="GMA32067.1"/>
    </source>
</evidence>
<gene>
    <name evidence="3" type="ORF">GCM10025875_20590</name>
</gene>
<reference evidence="3" key="1">
    <citation type="journal article" date="2014" name="Int. J. Syst. Evol. Microbiol.">
        <title>Complete genome sequence of Corynebacterium casei LMG S-19264T (=DSM 44701T), isolated from a smear-ripened cheese.</title>
        <authorList>
            <consortium name="US DOE Joint Genome Institute (JGI-PGF)"/>
            <person name="Walter F."/>
            <person name="Albersmeier A."/>
            <person name="Kalinowski J."/>
            <person name="Ruckert C."/>
        </authorList>
    </citation>
    <scope>NUCLEOTIDE SEQUENCE</scope>
    <source>
        <strain evidence="3">NBRC 112290</strain>
    </source>
</reference>
<feature type="domain" description="OmpR/PhoB-type" evidence="2">
    <location>
        <begin position="267"/>
        <end position="332"/>
    </location>
</feature>
<dbReference type="GO" id="GO:0003677">
    <property type="term" value="F:DNA binding"/>
    <property type="evidence" value="ECO:0007669"/>
    <property type="project" value="UniProtKB-KW"/>
</dbReference>
<evidence type="ECO:0000256" key="1">
    <source>
        <dbReference type="ARBA" id="ARBA00023125"/>
    </source>
</evidence>
<evidence type="ECO:0000259" key="2">
    <source>
        <dbReference type="SMART" id="SM00862"/>
    </source>
</evidence>
<comment type="caution">
    <text evidence="3">The sequence shown here is derived from an EMBL/GenBank/DDBJ whole genome shotgun (WGS) entry which is preliminary data.</text>
</comment>
<name>A0AA38CTR3_9MICO</name>
<proteinExistence type="predicted"/>
<dbReference type="AlphaFoldDB" id="A0AA38CTR3"/>
<keyword evidence="4" id="KW-1185">Reference proteome</keyword>
<dbReference type="RefSeq" id="WP_284250779.1">
    <property type="nucleotide sequence ID" value="NZ_BSUM01000001.1"/>
</dbReference>
<dbReference type="Gene3D" id="3.30.450.40">
    <property type="match status" value="1"/>
</dbReference>
<protein>
    <submittedName>
        <fullName evidence="3">Transcriptional regulator</fullName>
    </submittedName>
</protein>
<accession>A0AA38CTR3</accession>
<dbReference type="GO" id="GO:0006355">
    <property type="term" value="P:regulation of DNA-templated transcription"/>
    <property type="evidence" value="ECO:0007669"/>
    <property type="project" value="InterPro"/>
</dbReference>
<evidence type="ECO:0000313" key="4">
    <source>
        <dbReference type="Proteomes" id="UP001157161"/>
    </source>
</evidence>
<dbReference type="InterPro" id="IPR029016">
    <property type="entry name" value="GAF-like_dom_sf"/>
</dbReference>
<organism evidence="3 4">
    <name type="scientific">Litorihabitans aurantiacus</name>
    <dbReference type="NCBI Taxonomy" id="1930061"/>
    <lineage>
        <taxon>Bacteria</taxon>
        <taxon>Bacillati</taxon>
        <taxon>Actinomycetota</taxon>
        <taxon>Actinomycetes</taxon>
        <taxon>Micrococcales</taxon>
        <taxon>Beutenbergiaceae</taxon>
        <taxon>Litorihabitans</taxon>
    </lineage>
</organism>
<keyword evidence="1" id="KW-0238">DNA-binding</keyword>
<sequence length="447" mass="46998">MTQVTYDVTHTPANDDEVEVRAMAASATPPPMVRAHERFLTRGEIGGGVRDVVAQSWRRSARIGVDPDHPAPPVDISAVDLRSLRRDHPLAIAVPLVRSIVLEPDAGWIAALVDAEGRLLWIDGNRTVRAAVERVGFVEGALWREDVAGTNAPGTALATGRPVQVLGAEHWSRPVQSLNCAAAPVHGPDGSVLGVLDITGGAAVGSGMARSLVRSAVAAVEAVLVGSAGRRRGTVGAPDVVAPPEGPDGPPQLQVLGGRGLLRTGDGSPAALTGRHAEILLLLAEHRGGLGAEELAVHLSGDELSTVAVRAEVSRLRRIAGDVVSQSRPYRVRDGVRTDVDVVRSALRVGDLPRALASYPGPVLPRSDAPGVVRVREDLESEMRAAVHASRDPGVITRWVASESGAEDWWAWDRLARVADPRSTAALRAAERLASVAAPAGQTSRNR</sequence>
<dbReference type="GO" id="GO:0000160">
    <property type="term" value="P:phosphorelay signal transduction system"/>
    <property type="evidence" value="ECO:0007669"/>
    <property type="project" value="InterPro"/>
</dbReference>
<dbReference type="SMART" id="SM00862">
    <property type="entry name" value="Trans_reg_C"/>
    <property type="match status" value="1"/>
</dbReference>
<dbReference type="Proteomes" id="UP001157161">
    <property type="component" value="Unassembled WGS sequence"/>
</dbReference>
<reference evidence="3" key="2">
    <citation type="submission" date="2023-02" db="EMBL/GenBank/DDBJ databases">
        <authorList>
            <person name="Sun Q."/>
            <person name="Mori K."/>
        </authorList>
    </citation>
    <scope>NUCLEOTIDE SEQUENCE</scope>
    <source>
        <strain evidence="3">NBRC 112290</strain>
    </source>
</reference>
<dbReference type="InterPro" id="IPR001867">
    <property type="entry name" value="OmpR/PhoB-type_DNA-bd"/>
</dbReference>
<dbReference type="EMBL" id="BSUM01000001">
    <property type="protein sequence ID" value="GMA32067.1"/>
    <property type="molecule type" value="Genomic_DNA"/>
</dbReference>